<evidence type="ECO:0000313" key="2">
    <source>
        <dbReference type="EMBL" id="KAG7195462.1"/>
    </source>
</evidence>
<feature type="region of interest" description="Disordered" evidence="1">
    <location>
        <begin position="249"/>
        <end position="277"/>
    </location>
</feature>
<dbReference type="EMBL" id="JAHMUF010000003">
    <property type="protein sequence ID" value="KAG7195462.1"/>
    <property type="molecule type" value="Genomic_DNA"/>
</dbReference>
<evidence type="ECO:0000256" key="1">
    <source>
        <dbReference type="SAM" id="MobiDB-lite"/>
    </source>
</evidence>
<gene>
    <name evidence="2" type="ORF">KQ657_003224</name>
</gene>
<accession>A0A9P7VD08</accession>
<protein>
    <submittedName>
        <fullName evidence="2">Uncharacterized protein</fullName>
    </submittedName>
</protein>
<proteinExistence type="predicted"/>
<reference evidence="2" key="1">
    <citation type="submission" date="2021-03" db="EMBL/GenBank/DDBJ databases">
        <authorList>
            <person name="Palmer J.M."/>
        </authorList>
    </citation>
    <scope>NUCLEOTIDE SEQUENCE</scope>
    <source>
        <strain evidence="2">ARV_011</strain>
    </source>
</reference>
<feature type="compositionally biased region" description="Acidic residues" evidence="1">
    <location>
        <begin position="255"/>
        <end position="277"/>
    </location>
</feature>
<dbReference type="GeneID" id="66116598"/>
<comment type="caution">
    <text evidence="2">The sequence shown here is derived from an EMBL/GenBank/DDBJ whole genome shotgun (WGS) entry which is preliminary data.</text>
</comment>
<dbReference type="Proteomes" id="UP000790833">
    <property type="component" value="Unassembled WGS sequence"/>
</dbReference>
<name>A0A9P7VD08_9ASCO</name>
<keyword evidence="3" id="KW-1185">Reference proteome</keyword>
<dbReference type="AlphaFoldDB" id="A0A9P7VD08"/>
<evidence type="ECO:0000313" key="3">
    <source>
        <dbReference type="Proteomes" id="UP000790833"/>
    </source>
</evidence>
<sequence length="475" mass="53399">MLRSAGMEFKGPTYPPLKLSITSFDAYTLARLWDNLGLIEENKEHFINDNFELLELTIVSSIFEEITSNKAYSYEGTFIPTIQLLTIIVYNLDRKESLPYDLIRRVALINSRVFNLTRTDYRLLGDALFKCIFELGIKRHSLSRTKDFAPASSVPSSSPSSRNVSLSLANASSFRSPDSVYSNPRDITGQAFTADSISISSFKSNYTSAVTSCKPSTVTKTTSILSLPDENEYDANVKNSHRYYCENDMDTTAYGDDEDDYDHQDDNDDENDDDDEDIYSLSSVSVMSERTQFTDPIDRSPRGQQVFCRFYAAIASYLFDMDKYDPILEFNERRDSFDTISSDTELHTLSQTSDDSYWQHGPFVHLNGTATATTELPLTSQEVKKFAESHPVISLDSSEDEDEDEFDFISIFNGGPLERKATKVNTVTTTTTTDSSSSKRQLKFFGKKHRESLGTVLTKVSSRASGAGKDDCTIV</sequence>
<organism evidence="2 3">
    <name type="scientific">Scheffersomyces spartinae</name>
    <dbReference type="NCBI Taxonomy" id="45513"/>
    <lineage>
        <taxon>Eukaryota</taxon>
        <taxon>Fungi</taxon>
        <taxon>Dikarya</taxon>
        <taxon>Ascomycota</taxon>
        <taxon>Saccharomycotina</taxon>
        <taxon>Pichiomycetes</taxon>
        <taxon>Debaryomycetaceae</taxon>
        <taxon>Scheffersomyces</taxon>
    </lineage>
</organism>
<dbReference type="RefSeq" id="XP_043051007.1">
    <property type="nucleotide sequence ID" value="XM_043193955.1"/>
</dbReference>